<keyword evidence="5 6" id="KW-0539">Nucleus</keyword>
<feature type="domain" description="Fork-head" evidence="8">
    <location>
        <begin position="133"/>
        <end position="227"/>
    </location>
</feature>
<dbReference type="SUPFAM" id="SSF46785">
    <property type="entry name" value="Winged helix' DNA-binding domain"/>
    <property type="match status" value="1"/>
</dbReference>
<dbReference type="GeneTree" id="ENSGT00940000161176"/>
<dbReference type="AlphaFoldDB" id="A0A8D3EDH3"/>
<accession>A0A8D3EDH3</accession>
<comment type="subcellular location">
    <subcellularLocation>
        <location evidence="1 6">Nucleus</location>
    </subcellularLocation>
</comment>
<evidence type="ECO:0000256" key="5">
    <source>
        <dbReference type="ARBA" id="ARBA00023242"/>
    </source>
</evidence>
<feature type="compositionally biased region" description="Pro residues" evidence="7">
    <location>
        <begin position="51"/>
        <end position="61"/>
    </location>
</feature>
<dbReference type="GO" id="GO:0030154">
    <property type="term" value="P:cell differentiation"/>
    <property type="evidence" value="ECO:0007669"/>
    <property type="project" value="UniProtKB-ARBA"/>
</dbReference>
<proteinExistence type="predicted"/>
<dbReference type="PROSITE" id="PS50039">
    <property type="entry name" value="FORK_HEAD_3"/>
    <property type="match status" value="1"/>
</dbReference>
<dbReference type="GO" id="GO:0000978">
    <property type="term" value="F:RNA polymerase II cis-regulatory region sequence-specific DNA binding"/>
    <property type="evidence" value="ECO:0007669"/>
    <property type="project" value="TreeGrafter"/>
</dbReference>
<sequence length="425" mass="45417">MQGDKDRSVSIMASFVPEQGLSPPPPCGASLPQQELPSLGLDPSDFSLYSPPAPPEAPWLPPSGDLGDSYLCYSSPDTGPLPGATGAPAGLSAGFSPALGGFFPHLFSPYRPLPLSNPWLSLSSPDDLLRLVRPPYSYSALIAMAIQGAPEQRLTLSQIYQYVCDNFPFYSRNKAGWQNSIRHNLSLNDCFRKVPRDESDPGKGNYWTLDPNCEKMFDNGNFRRKRKRKTENVQTEKKPSPSSPSSPSSSSPSSSSSSSSSSSELSPGADVTSGLNSFLCHLQDSLLPPPLPPPPPPPHAASPSLYMQVPDYASPTPQGYVSSYSPGAVVPQWDACSSSPLFSSLHHSSSSSSPPPPLFPTSQSTTPHFCSPLADPLAGSPPLYADLQTAPCPVPELERLQAQYESLFSGGFTDALPLDPLVLQQ</sequence>
<feature type="region of interest" description="Disordered" evidence="7">
    <location>
        <begin position="341"/>
        <end position="373"/>
    </location>
</feature>
<reference evidence="9" key="1">
    <citation type="submission" date="2023-05" db="EMBL/GenBank/DDBJ databases">
        <title>High-quality long-read genome of Scophthalmus maximus.</title>
        <authorList>
            <person name="Lien S."/>
            <person name="Martinez P."/>
        </authorList>
    </citation>
    <scope>NUCLEOTIDE SEQUENCE [LARGE SCALE GENOMIC DNA]</scope>
</reference>
<dbReference type="Ensembl" id="ENSSMAT00000043435.1">
    <property type="protein sequence ID" value="ENSSMAP00000069832.1"/>
    <property type="gene ID" value="ENSSMAG00000037967.1"/>
</dbReference>
<dbReference type="PROSITE" id="PS00657">
    <property type="entry name" value="FORK_HEAD_1"/>
    <property type="match status" value="1"/>
</dbReference>
<feature type="region of interest" description="Disordered" evidence="7">
    <location>
        <begin position="218"/>
        <end position="270"/>
    </location>
</feature>
<feature type="compositionally biased region" description="Low complexity" evidence="7">
    <location>
        <begin position="243"/>
        <end position="263"/>
    </location>
</feature>
<dbReference type="Pfam" id="PF00250">
    <property type="entry name" value="Forkhead"/>
    <property type="match status" value="1"/>
</dbReference>
<dbReference type="InterPro" id="IPR036390">
    <property type="entry name" value="WH_DNA-bd_sf"/>
</dbReference>
<evidence type="ECO:0000259" key="8">
    <source>
        <dbReference type="PROSITE" id="PS50039"/>
    </source>
</evidence>
<dbReference type="PANTHER" id="PTHR11829">
    <property type="entry name" value="FORKHEAD BOX PROTEIN"/>
    <property type="match status" value="1"/>
</dbReference>
<keyword evidence="4" id="KW-0804">Transcription</keyword>
<dbReference type="InterPro" id="IPR030456">
    <property type="entry name" value="TF_fork_head_CS_2"/>
</dbReference>
<feature type="compositionally biased region" description="Low complexity" evidence="7">
    <location>
        <begin position="341"/>
        <end position="352"/>
    </location>
</feature>
<feature type="compositionally biased region" description="Pro residues" evidence="7">
    <location>
        <begin position="287"/>
        <end position="300"/>
    </location>
</feature>
<dbReference type="PANTHER" id="PTHR11829:SF384">
    <property type="entry name" value="FORK-HEAD DOMAIN-CONTAINING PROTEIN"/>
    <property type="match status" value="1"/>
</dbReference>
<organism evidence="9 10">
    <name type="scientific">Scophthalmus maximus</name>
    <name type="common">Turbot</name>
    <name type="synonym">Psetta maxima</name>
    <dbReference type="NCBI Taxonomy" id="52904"/>
    <lineage>
        <taxon>Eukaryota</taxon>
        <taxon>Metazoa</taxon>
        <taxon>Chordata</taxon>
        <taxon>Craniata</taxon>
        <taxon>Vertebrata</taxon>
        <taxon>Euteleostomi</taxon>
        <taxon>Actinopterygii</taxon>
        <taxon>Neopterygii</taxon>
        <taxon>Teleostei</taxon>
        <taxon>Neoteleostei</taxon>
        <taxon>Acanthomorphata</taxon>
        <taxon>Carangaria</taxon>
        <taxon>Pleuronectiformes</taxon>
        <taxon>Pleuronectoidei</taxon>
        <taxon>Scophthalmidae</taxon>
        <taxon>Scophthalmus</taxon>
    </lineage>
</organism>
<dbReference type="InterPro" id="IPR018122">
    <property type="entry name" value="TF_fork_head_CS_1"/>
</dbReference>
<dbReference type="Gene3D" id="1.10.10.10">
    <property type="entry name" value="Winged helix-like DNA-binding domain superfamily/Winged helix DNA-binding domain"/>
    <property type="match status" value="1"/>
</dbReference>
<feature type="DNA-binding region" description="Fork-head" evidence="6">
    <location>
        <begin position="133"/>
        <end position="227"/>
    </location>
</feature>
<name>A0A8D3EDH3_SCOMX</name>
<dbReference type="GO" id="GO:0000981">
    <property type="term" value="F:DNA-binding transcription factor activity, RNA polymerase II-specific"/>
    <property type="evidence" value="ECO:0007669"/>
    <property type="project" value="TreeGrafter"/>
</dbReference>
<dbReference type="InterPro" id="IPR036388">
    <property type="entry name" value="WH-like_DNA-bd_sf"/>
</dbReference>
<dbReference type="PRINTS" id="PR00053">
    <property type="entry name" value="FORKHEAD"/>
</dbReference>
<keyword evidence="3 6" id="KW-0238">DNA-binding</keyword>
<dbReference type="PROSITE" id="PS00658">
    <property type="entry name" value="FORK_HEAD_2"/>
    <property type="match status" value="1"/>
</dbReference>
<evidence type="ECO:0000256" key="6">
    <source>
        <dbReference type="PROSITE-ProRule" id="PRU00089"/>
    </source>
</evidence>
<evidence type="ECO:0000256" key="1">
    <source>
        <dbReference type="ARBA" id="ARBA00004123"/>
    </source>
</evidence>
<reference evidence="9" key="2">
    <citation type="submission" date="2025-08" db="UniProtKB">
        <authorList>
            <consortium name="Ensembl"/>
        </authorList>
    </citation>
    <scope>IDENTIFICATION</scope>
</reference>
<evidence type="ECO:0000313" key="9">
    <source>
        <dbReference type="Ensembl" id="ENSSMAP00000069832.1"/>
    </source>
</evidence>
<feature type="region of interest" description="Disordered" evidence="7">
    <location>
        <begin position="284"/>
        <end position="310"/>
    </location>
</feature>
<evidence type="ECO:0000256" key="7">
    <source>
        <dbReference type="SAM" id="MobiDB-lite"/>
    </source>
</evidence>
<feature type="region of interest" description="Disordered" evidence="7">
    <location>
        <begin position="1"/>
        <end position="61"/>
    </location>
</feature>
<gene>
    <name evidence="9" type="primary">foxi3a</name>
</gene>
<dbReference type="InterPro" id="IPR050211">
    <property type="entry name" value="FOX_domain-containing"/>
</dbReference>
<protein>
    <recommendedName>
        <fullName evidence="8">Fork-head domain-containing protein</fullName>
    </recommendedName>
</protein>
<dbReference type="FunFam" id="1.10.10.10:FF:000016">
    <property type="entry name" value="Forkhead box protein I1"/>
    <property type="match status" value="1"/>
</dbReference>
<dbReference type="GO" id="GO:0005634">
    <property type="term" value="C:nucleus"/>
    <property type="evidence" value="ECO:0007669"/>
    <property type="project" value="UniProtKB-SubCell"/>
</dbReference>
<dbReference type="InterPro" id="IPR001766">
    <property type="entry name" value="Fork_head_dom"/>
</dbReference>
<feature type="compositionally biased region" description="Basic and acidic residues" evidence="7">
    <location>
        <begin position="230"/>
        <end position="239"/>
    </location>
</feature>
<evidence type="ECO:0000256" key="4">
    <source>
        <dbReference type="ARBA" id="ARBA00023163"/>
    </source>
</evidence>
<evidence type="ECO:0000313" key="10">
    <source>
        <dbReference type="Proteomes" id="UP000694558"/>
    </source>
</evidence>
<dbReference type="CDD" id="cd20053">
    <property type="entry name" value="FH_FOXI1"/>
    <property type="match status" value="1"/>
</dbReference>
<dbReference type="Proteomes" id="UP000694558">
    <property type="component" value="Chromosome 4"/>
</dbReference>
<keyword evidence="2" id="KW-0805">Transcription regulation</keyword>
<evidence type="ECO:0000256" key="3">
    <source>
        <dbReference type="ARBA" id="ARBA00023125"/>
    </source>
</evidence>
<dbReference type="SMART" id="SM00339">
    <property type="entry name" value="FH"/>
    <property type="match status" value="1"/>
</dbReference>
<dbReference type="GO" id="GO:0009653">
    <property type="term" value="P:anatomical structure morphogenesis"/>
    <property type="evidence" value="ECO:0007669"/>
    <property type="project" value="TreeGrafter"/>
</dbReference>
<dbReference type="GO" id="GO:0009888">
    <property type="term" value="P:tissue development"/>
    <property type="evidence" value="ECO:0007669"/>
    <property type="project" value="UniProtKB-ARBA"/>
</dbReference>
<evidence type="ECO:0000256" key="2">
    <source>
        <dbReference type="ARBA" id="ARBA00023015"/>
    </source>
</evidence>